<dbReference type="AlphaFoldDB" id="A0A316A3J8"/>
<keyword evidence="4" id="KW-1278">Translocase</keyword>
<gene>
    <name evidence="7" type="ORF">BC781_101657</name>
</gene>
<dbReference type="PROSITE" id="PS50893">
    <property type="entry name" value="ABC_TRANSPORTER_2"/>
    <property type="match status" value="1"/>
</dbReference>
<evidence type="ECO:0000256" key="1">
    <source>
        <dbReference type="ARBA" id="ARBA00022448"/>
    </source>
</evidence>
<dbReference type="InterPro" id="IPR027417">
    <property type="entry name" value="P-loop_NTPase"/>
</dbReference>
<sequence>MLSAKHIHHQIRGNQILSDLNLEVKPGELLSVLGANGAGKSTLLKILTGDTPLSEGQISFDQKGINDFKVTDLAKKRAVLSQNFQLSFPYTVDEVVMMGRLPYSTGVKRDKELAAEMMDKTNTYQFKDRVFSSLSGGEQQRVQLARALTQLWDEDDAPKYLFLDEPTSNMDIIQQQQVFELVKKLCGDHIGVLAIVHDLNVAAQFSDRMLFIKNGKEVAQGEVEKVFKAWVIEKTFSHPVRMLKCADTDCPFVVADSAHARQWTA</sequence>
<keyword evidence="1" id="KW-0813">Transport</keyword>
<organism evidence="7 8">
    <name type="scientific">Sediminitomix flava</name>
    <dbReference type="NCBI Taxonomy" id="379075"/>
    <lineage>
        <taxon>Bacteria</taxon>
        <taxon>Pseudomonadati</taxon>
        <taxon>Bacteroidota</taxon>
        <taxon>Cytophagia</taxon>
        <taxon>Cytophagales</taxon>
        <taxon>Flammeovirgaceae</taxon>
        <taxon>Sediminitomix</taxon>
    </lineage>
</organism>
<reference evidence="7 8" key="1">
    <citation type="submission" date="2018-03" db="EMBL/GenBank/DDBJ databases">
        <title>Genomic Encyclopedia of Archaeal and Bacterial Type Strains, Phase II (KMG-II): from individual species to whole genera.</title>
        <authorList>
            <person name="Goeker M."/>
        </authorList>
    </citation>
    <scope>NUCLEOTIDE SEQUENCE [LARGE SCALE GENOMIC DNA]</scope>
    <source>
        <strain evidence="7 8">DSM 28229</strain>
    </source>
</reference>
<evidence type="ECO:0000256" key="5">
    <source>
        <dbReference type="ARBA" id="ARBA00037066"/>
    </source>
</evidence>
<keyword evidence="2" id="KW-0547">Nucleotide-binding</keyword>
<dbReference type="PANTHER" id="PTHR42794:SF1">
    <property type="entry name" value="HEMIN IMPORT ATP-BINDING PROTEIN HMUV"/>
    <property type="match status" value="1"/>
</dbReference>
<dbReference type="Pfam" id="PF00005">
    <property type="entry name" value="ABC_tran"/>
    <property type="match status" value="1"/>
</dbReference>
<keyword evidence="3 7" id="KW-0067">ATP-binding</keyword>
<dbReference type="CDD" id="cd03214">
    <property type="entry name" value="ABC_Iron-Siderophores_B12_Hemin"/>
    <property type="match status" value="1"/>
</dbReference>
<dbReference type="RefSeq" id="WP_109615810.1">
    <property type="nucleotide sequence ID" value="NZ_QGDO01000001.1"/>
</dbReference>
<comment type="caution">
    <text evidence="7">The sequence shown here is derived from an EMBL/GenBank/DDBJ whole genome shotgun (WGS) entry which is preliminary data.</text>
</comment>
<feature type="domain" description="ABC transporter" evidence="6">
    <location>
        <begin position="2"/>
        <end position="239"/>
    </location>
</feature>
<protein>
    <submittedName>
        <fullName evidence="7">Iron complex transport system ATP-binding protein</fullName>
    </submittedName>
</protein>
<dbReference type="SUPFAM" id="SSF52540">
    <property type="entry name" value="P-loop containing nucleoside triphosphate hydrolases"/>
    <property type="match status" value="1"/>
</dbReference>
<dbReference type="EMBL" id="QGDO01000001">
    <property type="protein sequence ID" value="PWJ44307.1"/>
    <property type="molecule type" value="Genomic_DNA"/>
</dbReference>
<dbReference type="InterPro" id="IPR017871">
    <property type="entry name" value="ABC_transporter-like_CS"/>
</dbReference>
<evidence type="ECO:0000259" key="6">
    <source>
        <dbReference type="PROSITE" id="PS50893"/>
    </source>
</evidence>
<dbReference type="OrthoDB" id="9806726at2"/>
<evidence type="ECO:0000256" key="4">
    <source>
        <dbReference type="ARBA" id="ARBA00022967"/>
    </source>
</evidence>
<accession>A0A316A3J8</accession>
<proteinExistence type="predicted"/>
<dbReference type="GO" id="GO:0016887">
    <property type="term" value="F:ATP hydrolysis activity"/>
    <property type="evidence" value="ECO:0007669"/>
    <property type="project" value="InterPro"/>
</dbReference>
<dbReference type="InterPro" id="IPR003593">
    <property type="entry name" value="AAA+_ATPase"/>
</dbReference>
<evidence type="ECO:0000313" key="8">
    <source>
        <dbReference type="Proteomes" id="UP000245535"/>
    </source>
</evidence>
<comment type="function">
    <text evidence="5">Part of the ABC transporter complex HmuTUV involved in hemin import. Responsible for energy coupling to the transport system.</text>
</comment>
<evidence type="ECO:0000256" key="2">
    <source>
        <dbReference type="ARBA" id="ARBA00022741"/>
    </source>
</evidence>
<dbReference type="GO" id="GO:0005524">
    <property type="term" value="F:ATP binding"/>
    <property type="evidence" value="ECO:0007669"/>
    <property type="project" value="UniProtKB-KW"/>
</dbReference>
<dbReference type="SMART" id="SM00382">
    <property type="entry name" value="AAA"/>
    <property type="match status" value="1"/>
</dbReference>
<keyword evidence="8" id="KW-1185">Reference proteome</keyword>
<dbReference type="Proteomes" id="UP000245535">
    <property type="component" value="Unassembled WGS sequence"/>
</dbReference>
<dbReference type="FunFam" id="3.40.50.300:FF:000134">
    <property type="entry name" value="Iron-enterobactin ABC transporter ATP-binding protein"/>
    <property type="match status" value="1"/>
</dbReference>
<dbReference type="PANTHER" id="PTHR42794">
    <property type="entry name" value="HEMIN IMPORT ATP-BINDING PROTEIN HMUV"/>
    <property type="match status" value="1"/>
</dbReference>
<dbReference type="Gene3D" id="3.40.50.300">
    <property type="entry name" value="P-loop containing nucleotide triphosphate hydrolases"/>
    <property type="match status" value="1"/>
</dbReference>
<name>A0A316A3J8_SEDFL</name>
<dbReference type="NCBIfam" id="NF010068">
    <property type="entry name" value="PRK13548.1"/>
    <property type="match status" value="1"/>
</dbReference>
<evidence type="ECO:0000256" key="3">
    <source>
        <dbReference type="ARBA" id="ARBA00022840"/>
    </source>
</evidence>
<dbReference type="PROSITE" id="PS00211">
    <property type="entry name" value="ABC_TRANSPORTER_1"/>
    <property type="match status" value="1"/>
</dbReference>
<dbReference type="InterPro" id="IPR003439">
    <property type="entry name" value="ABC_transporter-like_ATP-bd"/>
</dbReference>
<evidence type="ECO:0000313" key="7">
    <source>
        <dbReference type="EMBL" id="PWJ44307.1"/>
    </source>
</evidence>